<gene>
    <name evidence="2" type="ORF">SAMN02745163_02848</name>
</gene>
<organism evidence="2 3">
    <name type="scientific">Clostridium cavendishii DSM 21758</name>
    <dbReference type="NCBI Taxonomy" id="1121302"/>
    <lineage>
        <taxon>Bacteria</taxon>
        <taxon>Bacillati</taxon>
        <taxon>Bacillota</taxon>
        <taxon>Clostridia</taxon>
        <taxon>Eubacteriales</taxon>
        <taxon>Clostridiaceae</taxon>
        <taxon>Clostridium</taxon>
    </lineage>
</organism>
<evidence type="ECO:0000313" key="2">
    <source>
        <dbReference type="EMBL" id="SHJ92820.1"/>
    </source>
</evidence>
<dbReference type="PROSITE" id="PS51257">
    <property type="entry name" value="PROKAR_LIPOPROTEIN"/>
    <property type="match status" value="1"/>
</dbReference>
<sequence length="244" mass="29162">MNLSKSEKAYRHIFEIIGIYLFLSFSGCVMLLFRKIIFGSIGYKFLIWNLFLAWIPLIFSIIIGYTYAFYKQNIFRKIYLLILGVVWVVFYPNSPYIVTDFIHLSGIEYYFRNLGYSMNFILWYDFIMIALFILTGFLLGFISLYMIQMLLIDKFNKCIGWLFVVFIMFLSSFGIYLGRFVRWNSWDIVVKPTTVINSIFGSSKNYAIEFTISFGFFLILIYFALYYLTNMNQYKVLFHRVRNK</sequence>
<dbReference type="OrthoDB" id="4540541at2"/>
<feature type="transmembrane region" description="Helical" evidence="1">
    <location>
        <begin position="78"/>
        <end position="98"/>
    </location>
</feature>
<reference evidence="2 3" key="1">
    <citation type="submission" date="2016-11" db="EMBL/GenBank/DDBJ databases">
        <authorList>
            <person name="Jaros S."/>
            <person name="Januszkiewicz K."/>
            <person name="Wedrychowicz H."/>
        </authorList>
    </citation>
    <scope>NUCLEOTIDE SEQUENCE [LARGE SCALE GENOMIC DNA]</scope>
    <source>
        <strain evidence="2 3">DSM 21758</strain>
    </source>
</reference>
<keyword evidence="3" id="KW-1185">Reference proteome</keyword>
<dbReference type="Pfam" id="PF07099">
    <property type="entry name" value="DUF1361"/>
    <property type="match status" value="1"/>
</dbReference>
<keyword evidence="1" id="KW-0812">Transmembrane</keyword>
<dbReference type="InterPro" id="IPR009793">
    <property type="entry name" value="DUF1361"/>
</dbReference>
<feature type="transmembrane region" description="Helical" evidence="1">
    <location>
        <begin position="12"/>
        <end position="33"/>
    </location>
</feature>
<dbReference type="EMBL" id="FQZB01000012">
    <property type="protein sequence ID" value="SHJ92820.1"/>
    <property type="molecule type" value="Genomic_DNA"/>
</dbReference>
<evidence type="ECO:0000313" key="3">
    <source>
        <dbReference type="Proteomes" id="UP000184310"/>
    </source>
</evidence>
<evidence type="ECO:0000256" key="1">
    <source>
        <dbReference type="SAM" id="Phobius"/>
    </source>
</evidence>
<feature type="transmembrane region" description="Helical" evidence="1">
    <location>
        <begin position="121"/>
        <end position="147"/>
    </location>
</feature>
<accession>A0A1M6NAP8</accession>
<keyword evidence="1" id="KW-1133">Transmembrane helix</keyword>
<feature type="transmembrane region" description="Helical" evidence="1">
    <location>
        <begin position="206"/>
        <end position="228"/>
    </location>
</feature>
<feature type="transmembrane region" description="Helical" evidence="1">
    <location>
        <begin position="45"/>
        <end position="66"/>
    </location>
</feature>
<name>A0A1M6NAP8_9CLOT</name>
<dbReference type="RefSeq" id="WP_159433251.1">
    <property type="nucleotide sequence ID" value="NZ_FQZB01000012.1"/>
</dbReference>
<keyword evidence="1" id="KW-0472">Membrane</keyword>
<dbReference type="AlphaFoldDB" id="A0A1M6NAP8"/>
<dbReference type="Proteomes" id="UP000184310">
    <property type="component" value="Unassembled WGS sequence"/>
</dbReference>
<feature type="transmembrane region" description="Helical" evidence="1">
    <location>
        <begin position="159"/>
        <end position="177"/>
    </location>
</feature>
<proteinExistence type="predicted"/>
<protein>
    <submittedName>
        <fullName evidence="2">Uncharacterized membrane protein</fullName>
    </submittedName>
</protein>